<dbReference type="STRING" id="106549.A0A540N938"/>
<feature type="chain" id="PRO_5021719574" description="Secreted protein" evidence="1">
    <location>
        <begin position="22"/>
        <end position="76"/>
    </location>
</feature>
<proteinExistence type="predicted"/>
<evidence type="ECO:0000256" key="1">
    <source>
        <dbReference type="SAM" id="SignalP"/>
    </source>
</evidence>
<reference evidence="2 3" key="1">
    <citation type="journal article" date="2019" name="G3 (Bethesda)">
        <title>Sequencing of a Wild Apple (Malus baccata) Genome Unravels the Differences Between Cultivated and Wild Apple Species Regarding Disease Resistance and Cold Tolerance.</title>
        <authorList>
            <person name="Chen X."/>
        </authorList>
    </citation>
    <scope>NUCLEOTIDE SEQUENCE [LARGE SCALE GENOMIC DNA]</scope>
    <source>
        <strain evidence="3">cv. Shandingzi</strain>
        <tissue evidence="2">Leaves</tissue>
    </source>
</reference>
<accession>A0A540N938</accession>
<evidence type="ECO:0000313" key="2">
    <source>
        <dbReference type="EMBL" id="TQE07083.1"/>
    </source>
</evidence>
<organism evidence="2 3">
    <name type="scientific">Malus baccata</name>
    <name type="common">Siberian crab apple</name>
    <name type="synonym">Pyrus baccata</name>
    <dbReference type="NCBI Taxonomy" id="106549"/>
    <lineage>
        <taxon>Eukaryota</taxon>
        <taxon>Viridiplantae</taxon>
        <taxon>Streptophyta</taxon>
        <taxon>Embryophyta</taxon>
        <taxon>Tracheophyta</taxon>
        <taxon>Spermatophyta</taxon>
        <taxon>Magnoliopsida</taxon>
        <taxon>eudicotyledons</taxon>
        <taxon>Gunneridae</taxon>
        <taxon>Pentapetalae</taxon>
        <taxon>rosids</taxon>
        <taxon>fabids</taxon>
        <taxon>Rosales</taxon>
        <taxon>Rosaceae</taxon>
        <taxon>Amygdaloideae</taxon>
        <taxon>Maleae</taxon>
        <taxon>Malus</taxon>
    </lineage>
</organism>
<evidence type="ECO:0008006" key="4">
    <source>
        <dbReference type="Google" id="ProtNLM"/>
    </source>
</evidence>
<gene>
    <name evidence="2" type="ORF">C1H46_007277</name>
</gene>
<sequence>MTPHLAVVPLTVVVLAGTVNAYGRHVFLYYKCPEAWPSRVKGSESNPLLMFAYAFKARKNDDAVIDSVTHFFSLEF</sequence>
<keyword evidence="1" id="KW-0732">Signal</keyword>
<name>A0A540N938_MALBA</name>
<keyword evidence="3" id="KW-1185">Reference proteome</keyword>
<evidence type="ECO:0000313" key="3">
    <source>
        <dbReference type="Proteomes" id="UP000315295"/>
    </source>
</evidence>
<protein>
    <recommendedName>
        <fullName evidence="4">Secreted protein</fullName>
    </recommendedName>
</protein>
<dbReference type="AlphaFoldDB" id="A0A540N938"/>
<dbReference type="EMBL" id="VIEB01000091">
    <property type="protein sequence ID" value="TQE07083.1"/>
    <property type="molecule type" value="Genomic_DNA"/>
</dbReference>
<comment type="caution">
    <text evidence="2">The sequence shown here is derived from an EMBL/GenBank/DDBJ whole genome shotgun (WGS) entry which is preliminary data.</text>
</comment>
<feature type="signal peptide" evidence="1">
    <location>
        <begin position="1"/>
        <end position="21"/>
    </location>
</feature>
<dbReference type="Proteomes" id="UP000315295">
    <property type="component" value="Unassembled WGS sequence"/>
</dbReference>